<keyword evidence="4" id="KW-0493">Microtubule</keyword>
<evidence type="ECO:0000259" key="7">
    <source>
        <dbReference type="Pfam" id="PF06886"/>
    </source>
</evidence>
<evidence type="ECO:0000256" key="3">
    <source>
        <dbReference type="ARBA" id="ARBA00022490"/>
    </source>
</evidence>
<dbReference type="Proteomes" id="UP001140206">
    <property type="component" value="Chromosome 5"/>
</dbReference>
<feature type="compositionally biased region" description="Polar residues" evidence="6">
    <location>
        <begin position="222"/>
        <end position="233"/>
    </location>
</feature>
<feature type="compositionally biased region" description="Polar residues" evidence="6">
    <location>
        <begin position="67"/>
        <end position="100"/>
    </location>
</feature>
<feature type="region of interest" description="Disordered" evidence="6">
    <location>
        <begin position="45"/>
        <end position="137"/>
    </location>
</feature>
<dbReference type="GO" id="GO:0008017">
    <property type="term" value="F:microtubule binding"/>
    <property type="evidence" value="ECO:0007669"/>
    <property type="project" value="InterPro"/>
</dbReference>
<dbReference type="InterPro" id="IPR027329">
    <property type="entry name" value="TPX2_C"/>
</dbReference>
<keyword evidence="9" id="KW-1185">Reference proteome</keyword>
<keyword evidence="3" id="KW-0963">Cytoplasm</keyword>
<protein>
    <submittedName>
        <fullName evidence="8">TPX2 (Targeting protein for Xklp2) protein family</fullName>
    </submittedName>
</protein>
<organism evidence="8 9">
    <name type="scientific">Rhynchospora pubera</name>
    <dbReference type="NCBI Taxonomy" id="906938"/>
    <lineage>
        <taxon>Eukaryota</taxon>
        <taxon>Viridiplantae</taxon>
        <taxon>Streptophyta</taxon>
        <taxon>Embryophyta</taxon>
        <taxon>Tracheophyta</taxon>
        <taxon>Spermatophyta</taxon>
        <taxon>Magnoliopsida</taxon>
        <taxon>Liliopsida</taxon>
        <taxon>Poales</taxon>
        <taxon>Cyperaceae</taxon>
        <taxon>Cyperoideae</taxon>
        <taxon>Rhynchosporeae</taxon>
        <taxon>Rhynchospora</taxon>
    </lineage>
</organism>
<reference evidence="8" key="1">
    <citation type="submission" date="2022-08" db="EMBL/GenBank/DDBJ databases">
        <authorList>
            <person name="Marques A."/>
        </authorList>
    </citation>
    <scope>NUCLEOTIDE SEQUENCE</scope>
    <source>
        <strain evidence="8">RhyPub2mFocal</strain>
        <tissue evidence="8">Leaves</tissue>
    </source>
</reference>
<dbReference type="EMBL" id="JAMFTS010000005">
    <property type="protein sequence ID" value="KAJ4755841.1"/>
    <property type="molecule type" value="Genomic_DNA"/>
</dbReference>
<name>A0AAV8CKA8_9POAL</name>
<proteinExistence type="inferred from homology"/>
<accession>A0AAV8CKA8</accession>
<feature type="region of interest" description="Disordered" evidence="6">
    <location>
        <begin position="151"/>
        <end position="274"/>
    </location>
</feature>
<evidence type="ECO:0000256" key="4">
    <source>
        <dbReference type="ARBA" id="ARBA00022701"/>
    </source>
</evidence>
<gene>
    <name evidence="8" type="ORF">LUZ62_090246</name>
</gene>
<dbReference type="PANTHER" id="PTHR46372">
    <property type="entry name" value="PROTEIN WVD2-LIKE 3"/>
    <property type="match status" value="1"/>
</dbReference>
<evidence type="ECO:0000256" key="5">
    <source>
        <dbReference type="ARBA" id="ARBA00023212"/>
    </source>
</evidence>
<feature type="compositionally biased region" description="Basic and acidic residues" evidence="6">
    <location>
        <begin position="151"/>
        <end position="172"/>
    </location>
</feature>
<feature type="compositionally biased region" description="Polar residues" evidence="6">
    <location>
        <begin position="254"/>
        <end position="263"/>
    </location>
</feature>
<keyword evidence="5" id="KW-0206">Cytoskeleton</keyword>
<feature type="compositionally biased region" description="Basic and acidic residues" evidence="6">
    <location>
        <begin position="234"/>
        <end position="250"/>
    </location>
</feature>
<evidence type="ECO:0000313" key="9">
    <source>
        <dbReference type="Proteomes" id="UP001140206"/>
    </source>
</evidence>
<comment type="caution">
    <text evidence="8">The sequence shown here is derived from an EMBL/GenBank/DDBJ whole genome shotgun (WGS) entry which is preliminary data.</text>
</comment>
<evidence type="ECO:0000256" key="6">
    <source>
        <dbReference type="SAM" id="MobiDB-lite"/>
    </source>
</evidence>
<feature type="domain" description="TPX2 C-terminal" evidence="7">
    <location>
        <begin position="131"/>
        <end position="204"/>
    </location>
</feature>
<dbReference type="AlphaFoldDB" id="A0AAV8CKA8"/>
<comment type="similarity">
    <text evidence="2">Belongs to the TPX2 family.</text>
</comment>
<sequence>MGKEVLNMSVGEESDSFVISSGTDDLNSLVNGAKGLYVQGNGVEEPVGAATEEHAGNGDCLAGVTAENGSATPNGNGLQLESPSSKTQANGKLSQSGSSTKRLDEEDTCSVTSSSAGKGSKGKFTQASAPTFKCSERAEKRREFYQKLEEKHQALEAEKTQSEAKAKKEQEAAMRQFRKSLTFKATPMPSFYHDGPPPKVELKKVPTTRAKSPKLGRRKSLSEASTYNNSEQSSHTKDRTSNRRSLDSCKGRTTKTLEGTSPATKDRVREKVTGTVHKVTNERVVNIAVHT</sequence>
<evidence type="ECO:0000313" key="8">
    <source>
        <dbReference type="EMBL" id="KAJ4755841.1"/>
    </source>
</evidence>
<dbReference type="GO" id="GO:0005874">
    <property type="term" value="C:microtubule"/>
    <property type="evidence" value="ECO:0007669"/>
    <property type="project" value="UniProtKB-KW"/>
</dbReference>
<comment type="subcellular location">
    <subcellularLocation>
        <location evidence="1">Cytoplasm</location>
        <location evidence="1">Cytoskeleton</location>
    </subcellularLocation>
</comment>
<dbReference type="GO" id="GO:0000226">
    <property type="term" value="P:microtubule cytoskeleton organization"/>
    <property type="evidence" value="ECO:0007669"/>
    <property type="project" value="InterPro"/>
</dbReference>
<dbReference type="InterPro" id="IPR044806">
    <property type="entry name" value="WVD2/WDL1-4"/>
</dbReference>
<dbReference type="Pfam" id="PF06886">
    <property type="entry name" value="TPX2"/>
    <property type="match status" value="1"/>
</dbReference>
<dbReference type="PANTHER" id="PTHR46372:SF2">
    <property type="entry name" value="PROTEIN WVD2-LIKE 3"/>
    <property type="match status" value="1"/>
</dbReference>
<evidence type="ECO:0000256" key="2">
    <source>
        <dbReference type="ARBA" id="ARBA00005885"/>
    </source>
</evidence>
<evidence type="ECO:0000256" key="1">
    <source>
        <dbReference type="ARBA" id="ARBA00004245"/>
    </source>
</evidence>